<dbReference type="EMBL" id="AEYE02000023">
    <property type="protein sequence ID" value="EPE96621.1"/>
    <property type="molecule type" value="Genomic_DNA"/>
</dbReference>
<dbReference type="HOGENOM" id="CLU_2510363_0_0_5"/>
<evidence type="ECO:0008006" key="4">
    <source>
        <dbReference type="Google" id="ProtNLM"/>
    </source>
</evidence>
<evidence type="ECO:0000313" key="2">
    <source>
        <dbReference type="EMBL" id="EPE96621.1"/>
    </source>
</evidence>
<protein>
    <recommendedName>
        <fullName evidence="4">DUF3606 domain-containing protein</fullName>
    </recommendedName>
</protein>
<feature type="region of interest" description="Disordered" evidence="1">
    <location>
        <begin position="54"/>
        <end position="85"/>
    </location>
</feature>
<organism evidence="2 3">
    <name type="scientific">Rhizobium grahamii CCGE 502</name>
    <dbReference type="NCBI Taxonomy" id="990285"/>
    <lineage>
        <taxon>Bacteria</taxon>
        <taxon>Pseudomonadati</taxon>
        <taxon>Pseudomonadota</taxon>
        <taxon>Alphaproteobacteria</taxon>
        <taxon>Hyphomicrobiales</taxon>
        <taxon>Rhizobiaceae</taxon>
        <taxon>Rhizobium/Agrobacterium group</taxon>
        <taxon>Rhizobium</taxon>
    </lineage>
</organism>
<dbReference type="Pfam" id="PF12244">
    <property type="entry name" value="DUF3606"/>
    <property type="match status" value="1"/>
</dbReference>
<comment type="caution">
    <text evidence="2">The sequence shown here is derived from an EMBL/GenBank/DDBJ whole genome shotgun (WGS) entry which is preliminary data.</text>
</comment>
<feature type="compositionally biased region" description="Basic and acidic residues" evidence="1">
    <location>
        <begin position="76"/>
        <end position="85"/>
    </location>
</feature>
<gene>
    <name evidence="2" type="ORF">RGCCGE502_19685</name>
</gene>
<accession>S3HTV9</accession>
<sequence length="85" mass="9677">MLRLLGRRELLESMSVLPLVFFHWRQVMATTSRGRAQDRSKIAGGQDHEVKYEAKKEGVSKDTVKKAVKSAGNSRKKVEADLHKR</sequence>
<dbReference type="InterPro" id="IPR022037">
    <property type="entry name" value="DUF3606"/>
</dbReference>
<evidence type="ECO:0000313" key="3">
    <source>
        <dbReference type="Proteomes" id="UP000014411"/>
    </source>
</evidence>
<name>S3HTV9_9HYPH</name>
<dbReference type="STRING" id="990285.RGCCGE502_19685"/>
<dbReference type="AlphaFoldDB" id="S3HTV9"/>
<dbReference type="eggNOG" id="ENOG5033FFD">
    <property type="taxonomic scope" value="Bacteria"/>
</dbReference>
<dbReference type="Proteomes" id="UP000014411">
    <property type="component" value="Unassembled WGS sequence"/>
</dbReference>
<proteinExistence type="predicted"/>
<feature type="compositionally biased region" description="Basic and acidic residues" evidence="1">
    <location>
        <begin position="54"/>
        <end position="65"/>
    </location>
</feature>
<evidence type="ECO:0000256" key="1">
    <source>
        <dbReference type="SAM" id="MobiDB-lite"/>
    </source>
</evidence>
<keyword evidence="3" id="KW-1185">Reference proteome</keyword>
<reference evidence="2 3" key="1">
    <citation type="journal article" date="2012" name="J. Bacteriol.">
        <title>Genome sequence of Rhizobium grahamii CCGE502, a broad-host-range symbiont with low nodulation competitiveness in Phaseolus vulgaris.</title>
        <authorList>
            <person name="Althabegoiti M.J."/>
            <person name="Lozano L."/>
            <person name="Torres-Tejerizo G."/>
            <person name="Ormeno-Orrillo E."/>
            <person name="Rogel M.A."/>
            <person name="Gonzalez V."/>
            <person name="Martinez-Romero E."/>
        </authorList>
    </citation>
    <scope>NUCLEOTIDE SEQUENCE [LARGE SCALE GENOMIC DNA]</scope>
    <source>
        <strain evidence="2 3">CCGE 502</strain>
    </source>
</reference>